<accession>A0A9Q0YT81</accession>
<keyword evidence="1" id="KW-1133">Transmembrane helix</keyword>
<feature type="transmembrane region" description="Helical" evidence="1">
    <location>
        <begin position="6"/>
        <end position="25"/>
    </location>
</feature>
<reference evidence="2" key="1">
    <citation type="submission" date="2021-10" db="EMBL/GenBank/DDBJ databases">
        <title>Tropical sea cucumber genome reveals ecological adaptation and Cuvierian tubules defense mechanism.</title>
        <authorList>
            <person name="Chen T."/>
        </authorList>
    </citation>
    <scope>NUCLEOTIDE SEQUENCE</scope>
    <source>
        <strain evidence="2">Nanhai2018</strain>
        <tissue evidence="2">Muscle</tissue>
    </source>
</reference>
<gene>
    <name evidence="2" type="ORF">HOLleu_32942</name>
</gene>
<dbReference type="Proteomes" id="UP001152320">
    <property type="component" value="Chromosome 17"/>
</dbReference>
<sequence>MHLEWAVWFLLLYVQCILYLSYISARECHLIMWTLYCRMFDTPNFHFCLSIKAHRIANVLSHCSVSRLVTDKFTKLINLLKCFSYPYILPFLL</sequence>
<keyword evidence="3" id="KW-1185">Reference proteome</keyword>
<proteinExistence type="predicted"/>
<protein>
    <submittedName>
        <fullName evidence="2">Uncharacterized protein</fullName>
    </submittedName>
</protein>
<dbReference type="EMBL" id="JAIZAY010000017">
    <property type="protein sequence ID" value="KAJ8025396.1"/>
    <property type="molecule type" value="Genomic_DNA"/>
</dbReference>
<evidence type="ECO:0000256" key="1">
    <source>
        <dbReference type="SAM" id="Phobius"/>
    </source>
</evidence>
<keyword evidence="1" id="KW-0812">Transmembrane</keyword>
<comment type="caution">
    <text evidence="2">The sequence shown here is derived from an EMBL/GenBank/DDBJ whole genome shotgun (WGS) entry which is preliminary data.</text>
</comment>
<organism evidence="2 3">
    <name type="scientific">Holothuria leucospilota</name>
    <name type="common">Black long sea cucumber</name>
    <name type="synonym">Mertensiothuria leucospilota</name>
    <dbReference type="NCBI Taxonomy" id="206669"/>
    <lineage>
        <taxon>Eukaryota</taxon>
        <taxon>Metazoa</taxon>
        <taxon>Echinodermata</taxon>
        <taxon>Eleutherozoa</taxon>
        <taxon>Echinozoa</taxon>
        <taxon>Holothuroidea</taxon>
        <taxon>Aspidochirotacea</taxon>
        <taxon>Aspidochirotida</taxon>
        <taxon>Holothuriidae</taxon>
        <taxon>Holothuria</taxon>
    </lineage>
</organism>
<evidence type="ECO:0000313" key="3">
    <source>
        <dbReference type="Proteomes" id="UP001152320"/>
    </source>
</evidence>
<evidence type="ECO:0000313" key="2">
    <source>
        <dbReference type="EMBL" id="KAJ8025396.1"/>
    </source>
</evidence>
<name>A0A9Q0YT81_HOLLE</name>
<dbReference type="AlphaFoldDB" id="A0A9Q0YT81"/>
<keyword evidence="1" id="KW-0472">Membrane</keyword>